<evidence type="ECO:0000256" key="2">
    <source>
        <dbReference type="ARBA" id="ARBA00022679"/>
    </source>
</evidence>
<dbReference type="EMBL" id="BMIR01000007">
    <property type="protein sequence ID" value="GGE39999.1"/>
    <property type="molecule type" value="Genomic_DNA"/>
</dbReference>
<feature type="chain" id="PRO_5038636148" description="L,D-TPase catalytic domain-containing protein" evidence="8">
    <location>
        <begin position="27"/>
        <end position="213"/>
    </location>
</feature>
<dbReference type="InterPro" id="IPR050979">
    <property type="entry name" value="LD-transpeptidase"/>
</dbReference>
<dbReference type="GO" id="GO:0071555">
    <property type="term" value="P:cell wall organization"/>
    <property type="evidence" value="ECO:0007669"/>
    <property type="project" value="UniProtKB-UniRule"/>
</dbReference>
<evidence type="ECO:0000259" key="9">
    <source>
        <dbReference type="PROSITE" id="PS52029"/>
    </source>
</evidence>
<dbReference type="InterPro" id="IPR005490">
    <property type="entry name" value="LD_TPept_cat_dom"/>
</dbReference>
<dbReference type="GO" id="GO:0005576">
    <property type="term" value="C:extracellular region"/>
    <property type="evidence" value="ECO:0007669"/>
    <property type="project" value="TreeGrafter"/>
</dbReference>
<reference evidence="10" key="2">
    <citation type="submission" date="2020-09" db="EMBL/GenBank/DDBJ databases">
        <authorList>
            <person name="Sun Q."/>
            <person name="Zhou Y."/>
        </authorList>
    </citation>
    <scope>NUCLEOTIDE SEQUENCE</scope>
    <source>
        <strain evidence="10">CGMCC 1.15371</strain>
    </source>
</reference>
<evidence type="ECO:0000313" key="11">
    <source>
        <dbReference type="Proteomes" id="UP000628775"/>
    </source>
</evidence>
<dbReference type="PANTHER" id="PTHR30582:SF2">
    <property type="entry name" value="L,D-TRANSPEPTIDASE YCIB-RELATED"/>
    <property type="match status" value="1"/>
</dbReference>
<evidence type="ECO:0000256" key="7">
    <source>
        <dbReference type="SAM" id="MobiDB-lite"/>
    </source>
</evidence>
<feature type="region of interest" description="Disordered" evidence="7">
    <location>
        <begin position="24"/>
        <end position="76"/>
    </location>
</feature>
<feature type="active site" description="Nucleophile" evidence="6">
    <location>
        <position position="189"/>
    </location>
</feature>
<feature type="signal peptide" evidence="8">
    <location>
        <begin position="1"/>
        <end position="26"/>
    </location>
</feature>
<dbReference type="PANTHER" id="PTHR30582">
    <property type="entry name" value="L,D-TRANSPEPTIDASE"/>
    <property type="match status" value="1"/>
</dbReference>
<accession>A0A8J2W083</accession>
<protein>
    <recommendedName>
        <fullName evidence="9">L,D-TPase catalytic domain-containing protein</fullName>
    </recommendedName>
</protein>
<organism evidence="10 11">
    <name type="scientific">Pullulanibacillus camelliae</name>
    <dbReference type="NCBI Taxonomy" id="1707096"/>
    <lineage>
        <taxon>Bacteria</taxon>
        <taxon>Bacillati</taxon>
        <taxon>Bacillota</taxon>
        <taxon>Bacilli</taxon>
        <taxon>Bacillales</taxon>
        <taxon>Sporolactobacillaceae</taxon>
        <taxon>Pullulanibacillus</taxon>
    </lineage>
</organism>
<evidence type="ECO:0000256" key="3">
    <source>
        <dbReference type="ARBA" id="ARBA00022960"/>
    </source>
</evidence>
<dbReference type="InterPro" id="IPR038063">
    <property type="entry name" value="Transpep_catalytic_dom"/>
</dbReference>
<keyword evidence="2" id="KW-0808">Transferase</keyword>
<dbReference type="GO" id="GO:0018104">
    <property type="term" value="P:peptidoglycan-protein cross-linking"/>
    <property type="evidence" value="ECO:0007669"/>
    <property type="project" value="TreeGrafter"/>
</dbReference>
<keyword evidence="3 6" id="KW-0133">Cell shape</keyword>
<feature type="compositionally biased region" description="Low complexity" evidence="7">
    <location>
        <begin position="34"/>
        <end position="52"/>
    </location>
</feature>
<dbReference type="SUPFAM" id="SSF141523">
    <property type="entry name" value="L,D-transpeptidase catalytic domain-like"/>
    <property type="match status" value="1"/>
</dbReference>
<dbReference type="Gene3D" id="2.40.440.10">
    <property type="entry name" value="L,D-transpeptidase catalytic domain-like"/>
    <property type="match status" value="1"/>
</dbReference>
<dbReference type="GO" id="GO:0016740">
    <property type="term" value="F:transferase activity"/>
    <property type="evidence" value="ECO:0007669"/>
    <property type="project" value="UniProtKB-KW"/>
</dbReference>
<gene>
    <name evidence="10" type="ORF">GCM10011391_18520</name>
</gene>
<evidence type="ECO:0000256" key="8">
    <source>
        <dbReference type="SAM" id="SignalP"/>
    </source>
</evidence>
<dbReference type="UniPathway" id="UPA00219"/>
<comment type="pathway">
    <text evidence="1 6">Cell wall biogenesis; peptidoglycan biosynthesis.</text>
</comment>
<evidence type="ECO:0000256" key="1">
    <source>
        <dbReference type="ARBA" id="ARBA00004752"/>
    </source>
</evidence>
<keyword evidence="8" id="KW-0732">Signal</keyword>
<feature type="active site" description="Proton donor/acceptor" evidence="6">
    <location>
        <position position="163"/>
    </location>
</feature>
<dbReference type="Proteomes" id="UP000628775">
    <property type="component" value="Unassembled WGS sequence"/>
</dbReference>
<evidence type="ECO:0000313" key="10">
    <source>
        <dbReference type="EMBL" id="GGE39999.1"/>
    </source>
</evidence>
<evidence type="ECO:0000256" key="4">
    <source>
        <dbReference type="ARBA" id="ARBA00022984"/>
    </source>
</evidence>
<dbReference type="PROSITE" id="PS52029">
    <property type="entry name" value="LD_TPASE"/>
    <property type="match status" value="1"/>
</dbReference>
<dbReference type="PROSITE" id="PS51257">
    <property type="entry name" value="PROKAR_LIPOPROTEIN"/>
    <property type="match status" value="1"/>
</dbReference>
<keyword evidence="11" id="KW-1185">Reference proteome</keyword>
<evidence type="ECO:0000256" key="5">
    <source>
        <dbReference type="ARBA" id="ARBA00023316"/>
    </source>
</evidence>
<feature type="domain" description="L,D-TPase catalytic" evidence="9">
    <location>
        <begin position="87"/>
        <end position="213"/>
    </location>
</feature>
<proteinExistence type="predicted"/>
<reference evidence="10" key="1">
    <citation type="journal article" date="2014" name="Int. J. Syst. Evol. Microbiol.">
        <title>Complete genome sequence of Corynebacterium casei LMG S-19264T (=DSM 44701T), isolated from a smear-ripened cheese.</title>
        <authorList>
            <consortium name="US DOE Joint Genome Institute (JGI-PGF)"/>
            <person name="Walter F."/>
            <person name="Albersmeier A."/>
            <person name="Kalinowski J."/>
            <person name="Ruckert C."/>
        </authorList>
    </citation>
    <scope>NUCLEOTIDE SEQUENCE</scope>
    <source>
        <strain evidence="10">CGMCC 1.15371</strain>
    </source>
</reference>
<keyword evidence="5 6" id="KW-0961">Cell wall biogenesis/degradation</keyword>
<name>A0A8J2W083_9BACL</name>
<dbReference type="Pfam" id="PF03734">
    <property type="entry name" value="YkuD"/>
    <property type="match status" value="1"/>
</dbReference>
<dbReference type="GO" id="GO:0008360">
    <property type="term" value="P:regulation of cell shape"/>
    <property type="evidence" value="ECO:0007669"/>
    <property type="project" value="UniProtKB-UniRule"/>
</dbReference>
<dbReference type="GO" id="GO:0071972">
    <property type="term" value="F:peptidoglycan L,D-transpeptidase activity"/>
    <property type="evidence" value="ECO:0007669"/>
    <property type="project" value="TreeGrafter"/>
</dbReference>
<dbReference type="AlphaFoldDB" id="A0A8J2W083"/>
<comment type="caution">
    <text evidence="10">The sequence shown here is derived from an EMBL/GenBank/DDBJ whole genome shotgun (WGS) entry which is preliminary data.</text>
</comment>
<evidence type="ECO:0000256" key="6">
    <source>
        <dbReference type="PROSITE-ProRule" id="PRU01373"/>
    </source>
</evidence>
<dbReference type="CDD" id="cd16913">
    <property type="entry name" value="YkuD_like"/>
    <property type="match status" value="1"/>
</dbReference>
<dbReference type="RefSeq" id="WP_188692606.1">
    <property type="nucleotide sequence ID" value="NZ_BMIR01000007.1"/>
</dbReference>
<sequence length="213" mass="23969">MKKLAMFLLLLVLCLSMIGCSHEGNASDQKAKSKTATQNQNTKQKTSDQQQQRKAKAEAPPAKPKVVDWTKPTGGSYPTNLSDDKDLWIDVSVEKQRAYIKNDDHTLYTMIVSTGLDTKPDDSTPKGTYHIQPEKGTWFYSNGEKEGAEYWVSWKNHGEFLFHTVPMDADKKIIKSEAEKLGHKASHGCVRLSIPDAKWIYNTIPTNTKVVIE</sequence>
<keyword evidence="4 6" id="KW-0573">Peptidoglycan synthesis</keyword>